<feature type="compositionally biased region" description="Low complexity" evidence="1">
    <location>
        <begin position="185"/>
        <end position="203"/>
    </location>
</feature>
<sequence length="244" mass="27850">ELTDRIEELEEDVGRWKKDSKSITEVRQMEKSDYDKTSQDYMESLDALDGAIAVLKKRSANVAQPESETWKGAALLELRRVQALRLAPAPTKRAVASFIQLLQPDVEAMPSDELFKSAPEAYAYEFQSGGVVDMLEKLKKEFSENKYEMEMEEKKAQHAFEQMFQQLADNMENAEHEISKKTETRAQTQEALAEAQGELAETTAQRDEDKRYLMETRALCGVKTADFEARQKLRQEELDAIAKA</sequence>
<dbReference type="EMBL" id="CAUYUJ010011217">
    <property type="protein sequence ID" value="CAK0831356.1"/>
    <property type="molecule type" value="Genomic_DNA"/>
</dbReference>
<evidence type="ECO:0000256" key="1">
    <source>
        <dbReference type="SAM" id="MobiDB-lite"/>
    </source>
</evidence>
<accession>A0ABN9SI47</accession>
<proteinExistence type="predicted"/>
<comment type="caution">
    <text evidence="2">The sequence shown here is derived from an EMBL/GenBank/DDBJ whole genome shotgun (WGS) entry which is preliminary data.</text>
</comment>
<keyword evidence="3" id="KW-1185">Reference proteome</keyword>
<organism evidence="2 3">
    <name type="scientific">Prorocentrum cordatum</name>
    <dbReference type="NCBI Taxonomy" id="2364126"/>
    <lineage>
        <taxon>Eukaryota</taxon>
        <taxon>Sar</taxon>
        <taxon>Alveolata</taxon>
        <taxon>Dinophyceae</taxon>
        <taxon>Prorocentrales</taxon>
        <taxon>Prorocentraceae</taxon>
        <taxon>Prorocentrum</taxon>
    </lineage>
</organism>
<dbReference type="Proteomes" id="UP001189429">
    <property type="component" value="Unassembled WGS sequence"/>
</dbReference>
<evidence type="ECO:0000313" key="3">
    <source>
        <dbReference type="Proteomes" id="UP001189429"/>
    </source>
</evidence>
<protein>
    <submittedName>
        <fullName evidence="2">Uncharacterized protein</fullName>
    </submittedName>
</protein>
<feature type="non-terminal residue" evidence="2">
    <location>
        <position position="244"/>
    </location>
</feature>
<gene>
    <name evidence="2" type="ORF">PCOR1329_LOCUS29685</name>
</gene>
<evidence type="ECO:0000313" key="2">
    <source>
        <dbReference type="EMBL" id="CAK0831356.1"/>
    </source>
</evidence>
<name>A0ABN9SI47_9DINO</name>
<reference evidence="2" key="1">
    <citation type="submission" date="2023-10" db="EMBL/GenBank/DDBJ databases">
        <authorList>
            <person name="Chen Y."/>
            <person name="Shah S."/>
            <person name="Dougan E. K."/>
            <person name="Thang M."/>
            <person name="Chan C."/>
        </authorList>
    </citation>
    <scope>NUCLEOTIDE SEQUENCE [LARGE SCALE GENOMIC DNA]</scope>
</reference>
<feature type="region of interest" description="Disordered" evidence="1">
    <location>
        <begin position="182"/>
        <end position="208"/>
    </location>
</feature>
<feature type="non-terminal residue" evidence="2">
    <location>
        <position position="1"/>
    </location>
</feature>